<dbReference type="PANTHER" id="PTHR32309">
    <property type="entry name" value="TYROSINE-PROTEIN KINASE"/>
    <property type="match status" value="1"/>
</dbReference>
<evidence type="ECO:0000313" key="12">
    <source>
        <dbReference type="EMBL" id="QDZ06973.1"/>
    </source>
</evidence>
<keyword evidence="4" id="KW-0547">Nucleotide-binding</keyword>
<evidence type="ECO:0000256" key="5">
    <source>
        <dbReference type="ARBA" id="ARBA00022840"/>
    </source>
</evidence>
<dbReference type="InterPro" id="IPR005702">
    <property type="entry name" value="Wzc-like_C"/>
</dbReference>
<dbReference type="PANTHER" id="PTHR32309:SF13">
    <property type="entry name" value="FERRIC ENTEROBACTIN TRANSPORT PROTEIN FEPE"/>
    <property type="match status" value="1"/>
</dbReference>
<evidence type="ECO:0000256" key="1">
    <source>
        <dbReference type="ARBA" id="ARBA00004651"/>
    </source>
</evidence>
<keyword evidence="12" id="KW-0418">Kinase</keyword>
<dbReference type="NCBIfam" id="TIGR01007">
    <property type="entry name" value="eps_fam"/>
    <property type="match status" value="1"/>
</dbReference>
<keyword evidence="6 9" id="KW-1133">Transmembrane helix</keyword>
<dbReference type="Gene3D" id="3.40.50.300">
    <property type="entry name" value="P-loop containing nucleotide triphosphate hydrolases"/>
    <property type="match status" value="1"/>
</dbReference>
<keyword evidence="12" id="KW-0808">Transferase</keyword>
<feature type="transmembrane region" description="Helical" evidence="9">
    <location>
        <begin position="40"/>
        <end position="61"/>
    </location>
</feature>
<keyword evidence="5" id="KW-0067">ATP-binding</keyword>
<feature type="domain" description="Polysaccharide chain length determinant N-terminal" evidence="10">
    <location>
        <begin position="38"/>
        <end position="119"/>
    </location>
</feature>
<evidence type="ECO:0000256" key="8">
    <source>
        <dbReference type="SAM" id="Coils"/>
    </source>
</evidence>
<dbReference type="GO" id="GO:0005886">
    <property type="term" value="C:plasma membrane"/>
    <property type="evidence" value="ECO:0007669"/>
    <property type="project" value="UniProtKB-SubCell"/>
</dbReference>
<feature type="domain" description="Tyrosine-protein kinase G-rich" evidence="11">
    <location>
        <begin position="402"/>
        <end position="471"/>
    </location>
</feature>
<accession>A0A5B8LFY6</accession>
<dbReference type="InterPro" id="IPR027417">
    <property type="entry name" value="P-loop_NTPase"/>
</dbReference>
<name>A0A5B8LFY6_9SPHN</name>
<comment type="subcellular location">
    <subcellularLocation>
        <location evidence="1">Cell membrane</location>
        <topology evidence="1">Multi-pass membrane protein</topology>
    </subcellularLocation>
</comment>
<keyword evidence="8" id="KW-0175">Coiled coil</keyword>
<keyword evidence="3 9" id="KW-0812">Transmembrane</keyword>
<proteinExistence type="predicted"/>
<dbReference type="OrthoDB" id="230260at2"/>
<keyword evidence="2" id="KW-1003">Cell membrane</keyword>
<reference evidence="12 13" key="1">
    <citation type="submission" date="2019-07" db="EMBL/GenBank/DDBJ databases">
        <title>Full genome sequence of Sphingomonas sp. 4R-6-7(HKS19).</title>
        <authorList>
            <person name="Im W.-T."/>
        </authorList>
    </citation>
    <scope>NUCLEOTIDE SEQUENCE [LARGE SCALE GENOMIC DNA]</scope>
    <source>
        <strain evidence="12 13">HKS19</strain>
    </source>
</reference>
<protein>
    <submittedName>
        <fullName evidence="12">Polysaccharide biosynthesis tyrosine autokinase</fullName>
        <ecNumber evidence="12">2.7.10.2</ecNumber>
    </submittedName>
</protein>
<evidence type="ECO:0000259" key="11">
    <source>
        <dbReference type="Pfam" id="PF13807"/>
    </source>
</evidence>
<dbReference type="KEGG" id="spai:FPZ24_05330"/>
<dbReference type="Pfam" id="PF10609">
    <property type="entry name" value="ParA"/>
    <property type="match status" value="1"/>
</dbReference>
<keyword evidence="7 9" id="KW-0472">Membrane</keyword>
<dbReference type="Proteomes" id="UP000315673">
    <property type="component" value="Chromosome"/>
</dbReference>
<dbReference type="Pfam" id="PF02706">
    <property type="entry name" value="Wzz"/>
    <property type="match status" value="1"/>
</dbReference>
<dbReference type="GO" id="GO:0005524">
    <property type="term" value="F:ATP binding"/>
    <property type="evidence" value="ECO:0007669"/>
    <property type="project" value="UniProtKB-KW"/>
</dbReference>
<gene>
    <name evidence="12" type="ORF">FPZ24_05330</name>
</gene>
<evidence type="ECO:0000256" key="2">
    <source>
        <dbReference type="ARBA" id="ARBA00022475"/>
    </source>
</evidence>
<dbReference type="AlphaFoldDB" id="A0A5B8LFY6"/>
<sequence length="739" mass="80655">MNKISTVNLSPQALEGAASHDFDNRAVPLIRQYMRIAVRWRWVIAGFTAGCLVLGLIVTMLTTPKYTASTVLEISRESNKITEIQGVEREASVADQEFYQTQYGLLQSRTLSERVANQLKLSDDPKFFQMFGAKVNGPAFEQLNGRYSPSGREERTRRAGEILLKNVGVAPTRLSRLVEIDFTSPDPGLSARVANTWADSFIQITLERRFQATSYARKFLESRLEQLRIKLEDSERQLVAYASAQKIINLPGTTAADGTRLPDRSIDVDDLVALNTALLQATADRVQAEAHYQQSKRGGVGSEQLRNDAVNGLRQKRAELSAEYQRMMVQFEPGYPAAKAVAAQIAQLDKNIGREEARANASVTDEYRAAVDRENQLKTKVGGLKGDILDLRRRSIQYNIFQREVDTNRQLYDGLLQRYKEIGVAGGVGVNNVSVVDAADVPVKPSSPRMILNLALSLFAGLALGGLAAFALEQIDEAVADPEEIEGELGLSLLGAVPKSVDVDPIVSLSDRKSDVVEAYLAVQTNLQFSTEHGVPRSLAVTSTRPAEGKSTTALALATMLARSGKRVILIDGDMRSPSVHHFAKATNAKGLSNYLSGSDDIRSLIVPIADLELMAMPAGPIPPNAAELLTGERLGKLIAELLAMFDHVIVDSPPIMGLADAPLICSRVEATVYVVESHGIRTSLVRTALARLSSASAHVVGGVLTKFEAKRAHYGYGYEYGYGYGRDKRAETKAREGR</sequence>
<evidence type="ECO:0000256" key="9">
    <source>
        <dbReference type="SAM" id="Phobius"/>
    </source>
</evidence>
<dbReference type="CDD" id="cd05387">
    <property type="entry name" value="BY-kinase"/>
    <property type="match status" value="1"/>
</dbReference>
<evidence type="ECO:0000259" key="10">
    <source>
        <dbReference type="Pfam" id="PF02706"/>
    </source>
</evidence>
<dbReference type="EC" id="2.7.10.2" evidence="12"/>
<dbReference type="Pfam" id="PF13807">
    <property type="entry name" value="GNVR"/>
    <property type="match status" value="1"/>
</dbReference>
<keyword evidence="13" id="KW-1185">Reference proteome</keyword>
<evidence type="ECO:0000313" key="13">
    <source>
        <dbReference type="Proteomes" id="UP000315673"/>
    </source>
</evidence>
<dbReference type="RefSeq" id="WP_146570057.1">
    <property type="nucleotide sequence ID" value="NZ_CP042306.1"/>
</dbReference>
<dbReference type="EMBL" id="CP042306">
    <property type="protein sequence ID" value="QDZ06973.1"/>
    <property type="molecule type" value="Genomic_DNA"/>
</dbReference>
<dbReference type="InterPro" id="IPR003856">
    <property type="entry name" value="LPS_length_determ_N"/>
</dbReference>
<evidence type="ECO:0000256" key="4">
    <source>
        <dbReference type="ARBA" id="ARBA00022741"/>
    </source>
</evidence>
<dbReference type="InterPro" id="IPR032807">
    <property type="entry name" value="GNVR"/>
</dbReference>
<dbReference type="GO" id="GO:0004715">
    <property type="term" value="F:non-membrane spanning protein tyrosine kinase activity"/>
    <property type="evidence" value="ECO:0007669"/>
    <property type="project" value="UniProtKB-EC"/>
</dbReference>
<evidence type="ECO:0000256" key="3">
    <source>
        <dbReference type="ARBA" id="ARBA00022692"/>
    </source>
</evidence>
<dbReference type="InterPro" id="IPR050445">
    <property type="entry name" value="Bact_polysacc_biosynth/exp"/>
</dbReference>
<organism evidence="12 13">
    <name type="scientific">Sphingomonas panacisoli</name>
    <dbReference type="NCBI Taxonomy" id="1813879"/>
    <lineage>
        <taxon>Bacteria</taxon>
        <taxon>Pseudomonadati</taxon>
        <taxon>Pseudomonadota</taxon>
        <taxon>Alphaproteobacteria</taxon>
        <taxon>Sphingomonadales</taxon>
        <taxon>Sphingomonadaceae</taxon>
        <taxon>Sphingomonas</taxon>
    </lineage>
</organism>
<evidence type="ECO:0000256" key="7">
    <source>
        <dbReference type="ARBA" id="ARBA00023136"/>
    </source>
</evidence>
<dbReference type="InterPro" id="IPR033756">
    <property type="entry name" value="YlxH/NBP35"/>
</dbReference>
<dbReference type="SUPFAM" id="SSF52540">
    <property type="entry name" value="P-loop containing nucleoside triphosphate hydrolases"/>
    <property type="match status" value="1"/>
</dbReference>
<feature type="coiled-coil region" evidence="8">
    <location>
        <begin position="217"/>
        <end position="244"/>
    </location>
</feature>
<evidence type="ECO:0000256" key="6">
    <source>
        <dbReference type="ARBA" id="ARBA00022989"/>
    </source>
</evidence>